<organism evidence="2">
    <name type="scientific">marine sediment metagenome</name>
    <dbReference type="NCBI Taxonomy" id="412755"/>
    <lineage>
        <taxon>unclassified sequences</taxon>
        <taxon>metagenomes</taxon>
        <taxon>ecological metagenomes</taxon>
    </lineage>
</organism>
<evidence type="ECO:0000313" key="2">
    <source>
        <dbReference type="EMBL" id="KTF06674.1"/>
    </source>
</evidence>
<protein>
    <submittedName>
        <fullName evidence="2">Uncharacterized protein</fullName>
    </submittedName>
</protein>
<accession>A0A1B6NT69</accession>
<dbReference type="AlphaFoldDB" id="A0A1B6NT69"/>
<gene>
    <name evidence="2" type="ORF">MGSAQ_001829</name>
</gene>
<name>A0A1B6NT69_9ZZZZ</name>
<proteinExistence type="predicted"/>
<dbReference type="EMBL" id="AYSL01001008">
    <property type="protein sequence ID" value="KTF06674.1"/>
    <property type="molecule type" value="Genomic_DNA"/>
</dbReference>
<evidence type="ECO:0000256" key="1">
    <source>
        <dbReference type="SAM" id="MobiDB-lite"/>
    </source>
</evidence>
<feature type="region of interest" description="Disordered" evidence="1">
    <location>
        <begin position="1"/>
        <end position="20"/>
    </location>
</feature>
<feature type="non-terminal residue" evidence="2">
    <location>
        <position position="20"/>
    </location>
</feature>
<comment type="caution">
    <text evidence="2">The sequence shown here is derived from an EMBL/GenBank/DDBJ whole genome shotgun (WGS) entry which is preliminary data.</text>
</comment>
<sequence length="20" mass="2407">MTMPFLPSRKRLSELTEQEI</sequence>
<reference evidence="2" key="1">
    <citation type="submission" date="2013-11" db="EMBL/GenBank/DDBJ databases">
        <title>Microbial diversity, functional groups and degradation webs in Northern and Southern Mediterranean and Red Sea marine crude oil polluted sites.</title>
        <authorList>
            <person name="Daffonchio D."/>
            <person name="Mapelli F."/>
            <person name="Ferrer M."/>
            <person name="Richter M."/>
            <person name="Cherif A."/>
            <person name="Malkawi H.I."/>
            <person name="Yakimov M.M."/>
            <person name="Abdel-Fattah Y.R."/>
            <person name="Blaghen M."/>
            <person name="Golyshin P.N."/>
            <person name="Kalogerakis N."/>
            <person name="Boon N."/>
            <person name="Magagnini M."/>
            <person name="Fava F."/>
        </authorList>
    </citation>
    <scope>NUCLEOTIDE SEQUENCE</scope>
</reference>